<dbReference type="RefSeq" id="WP_086874023.1">
    <property type="nucleotide sequence ID" value="NZ_FMBC01000048.1"/>
</dbReference>
<reference evidence="2" key="1">
    <citation type="submission" date="2016-08" db="EMBL/GenBank/DDBJ databases">
        <authorList>
            <person name="Varghese N."/>
            <person name="Submissions Spin"/>
        </authorList>
    </citation>
    <scope>NUCLEOTIDE SEQUENCE [LARGE SCALE GENOMIC DNA]</scope>
    <source>
        <strain evidence="2">REICA_142</strain>
    </source>
</reference>
<evidence type="ECO:0000313" key="2">
    <source>
        <dbReference type="Proteomes" id="UP000198515"/>
    </source>
</evidence>
<dbReference type="EMBL" id="FMBC01000048">
    <property type="protein sequence ID" value="SCC61615.1"/>
    <property type="molecule type" value="Genomic_DNA"/>
</dbReference>
<evidence type="ECO:0000313" key="1">
    <source>
        <dbReference type="EMBL" id="SCC61615.1"/>
    </source>
</evidence>
<keyword evidence="2" id="KW-1185">Reference proteome</keyword>
<dbReference type="OrthoDB" id="6626432at2"/>
<dbReference type="AlphaFoldDB" id="A0A1C4G188"/>
<protein>
    <recommendedName>
        <fullName evidence="3">DUF4761 domain-containing protein</fullName>
    </recommendedName>
</protein>
<gene>
    <name evidence="1" type="ORF">GA0061070_10489</name>
</gene>
<evidence type="ECO:0008006" key="3">
    <source>
        <dbReference type="Google" id="ProtNLM"/>
    </source>
</evidence>
<dbReference type="Proteomes" id="UP000198515">
    <property type="component" value="Unassembled WGS sequence"/>
</dbReference>
<proteinExistence type="predicted"/>
<name>A0A1C4G188_9ENTR</name>
<accession>A0A1C4G188</accession>
<sequence length="76" mass="8766">MKNKYPLIEAGKNLFLYRGFTIRKAPRNNIIKCATYLINKRDDSNSYDNYLGRDFALAEAMRTVDHMLKAGGNHAR</sequence>
<organism evidence="1 2">
    <name type="scientific">Kosakonia oryziphila</name>
    <dbReference type="NCBI Taxonomy" id="1005667"/>
    <lineage>
        <taxon>Bacteria</taxon>
        <taxon>Pseudomonadati</taxon>
        <taxon>Pseudomonadota</taxon>
        <taxon>Gammaproteobacteria</taxon>
        <taxon>Enterobacterales</taxon>
        <taxon>Enterobacteriaceae</taxon>
        <taxon>Kosakonia</taxon>
    </lineage>
</organism>